<evidence type="ECO:0000313" key="3">
    <source>
        <dbReference type="Proteomes" id="UP000193963"/>
    </source>
</evidence>
<dbReference type="AlphaFoldDB" id="A0A1X6ZSF9"/>
<dbReference type="EMBL" id="FWFN01000006">
    <property type="protein sequence ID" value="SLN60344.1"/>
    <property type="molecule type" value="Genomic_DNA"/>
</dbReference>
<reference evidence="2 3" key="1">
    <citation type="submission" date="2017-03" db="EMBL/GenBank/DDBJ databases">
        <authorList>
            <person name="Afonso C.L."/>
            <person name="Miller P.J."/>
            <person name="Scott M.A."/>
            <person name="Spackman E."/>
            <person name="Goraichik I."/>
            <person name="Dimitrov K.M."/>
            <person name="Suarez D.L."/>
            <person name="Swayne D.E."/>
        </authorList>
    </citation>
    <scope>NUCLEOTIDE SEQUENCE [LARGE SCALE GENOMIC DNA]</scope>
    <source>
        <strain evidence="2 3">CECT 7751</strain>
    </source>
</reference>
<sequence length="88" mass="9653">MKPAPLALVLVLLTSACATAMSPGPKTPCGLETLDHVIGQPWSEDLLPPRDGRVRVLRPGDMMTMDHLPERLNVHLDDEDRVSELRCG</sequence>
<dbReference type="PANTHER" id="PTHR39600:SF1">
    <property type="entry name" value="PEPTIDASE INHIBITOR I78 FAMILY PROTEIN"/>
    <property type="match status" value="1"/>
</dbReference>
<accession>A0A1X6ZSF9</accession>
<dbReference type="Gene3D" id="3.30.10.10">
    <property type="entry name" value="Trypsin Inhibitor V, subunit A"/>
    <property type="match status" value="1"/>
</dbReference>
<dbReference type="Pfam" id="PF11720">
    <property type="entry name" value="Inhibitor_I78"/>
    <property type="match status" value="1"/>
</dbReference>
<dbReference type="PANTHER" id="PTHR39600">
    <property type="entry name" value="PEPTIDASE INHIBITOR I78 FAMILY PROTEIN"/>
    <property type="match status" value="1"/>
</dbReference>
<dbReference type="InterPro" id="IPR021719">
    <property type="entry name" value="Prot_inh_I78"/>
</dbReference>
<evidence type="ECO:0000313" key="2">
    <source>
        <dbReference type="EMBL" id="SLN60344.1"/>
    </source>
</evidence>
<organism evidence="2 3">
    <name type="scientific">Pseudooceanicola marinus</name>
    <dbReference type="NCBI Taxonomy" id="396013"/>
    <lineage>
        <taxon>Bacteria</taxon>
        <taxon>Pseudomonadati</taxon>
        <taxon>Pseudomonadota</taxon>
        <taxon>Alphaproteobacteria</taxon>
        <taxon>Rhodobacterales</taxon>
        <taxon>Paracoccaceae</taxon>
        <taxon>Pseudooceanicola</taxon>
    </lineage>
</organism>
<gene>
    <name evidence="2" type="ORF">PSM7751_02999</name>
</gene>
<feature type="chain" id="PRO_5012417193" evidence="1">
    <location>
        <begin position="21"/>
        <end position="88"/>
    </location>
</feature>
<keyword evidence="1" id="KW-0732">Signal</keyword>
<feature type="signal peptide" evidence="1">
    <location>
        <begin position="1"/>
        <end position="20"/>
    </location>
</feature>
<dbReference type="PROSITE" id="PS51257">
    <property type="entry name" value="PROKAR_LIPOPROTEIN"/>
    <property type="match status" value="1"/>
</dbReference>
<dbReference type="RefSeq" id="WP_232618215.1">
    <property type="nucleotide sequence ID" value="NZ_FWFN01000006.1"/>
</dbReference>
<keyword evidence="3" id="KW-1185">Reference proteome</keyword>
<dbReference type="Proteomes" id="UP000193963">
    <property type="component" value="Unassembled WGS sequence"/>
</dbReference>
<protein>
    <submittedName>
        <fullName evidence="2">Peptidase inhibitor I78 family protein</fullName>
    </submittedName>
</protein>
<proteinExistence type="predicted"/>
<name>A0A1X6ZSF9_9RHOB</name>
<evidence type="ECO:0000256" key="1">
    <source>
        <dbReference type="SAM" id="SignalP"/>
    </source>
</evidence>